<keyword evidence="4" id="KW-0238">DNA-binding</keyword>
<dbReference type="KEGG" id="scd:Spica_1247"/>
<dbReference type="FunFam" id="1.10.10.10:FF:000163">
    <property type="entry name" value="MarR family transcriptional regulator"/>
    <property type="match status" value="1"/>
</dbReference>
<keyword evidence="2" id="KW-0963">Cytoplasm</keyword>
<keyword evidence="3" id="KW-0805">Transcription regulation</keyword>
<dbReference type="PROSITE" id="PS50995">
    <property type="entry name" value="HTH_MARR_2"/>
    <property type="match status" value="1"/>
</dbReference>
<evidence type="ECO:0000256" key="1">
    <source>
        <dbReference type="ARBA" id="ARBA00004496"/>
    </source>
</evidence>
<evidence type="ECO:0000259" key="6">
    <source>
        <dbReference type="PROSITE" id="PS50995"/>
    </source>
</evidence>
<proteinExistence type="predicted"/>
<keyword evidence="5" id="KW-0804">Transcription</keyword>
<gene>
    <name evidence="7" type="ordered locus">Spica_1247</name>
</gene>
<dbReference type="GO" id="GO:0003677">
    <property type="term" value="F:DNA binding"/>
    <property type="evidence" value="ECO:0007669"/>
    <property type="project" value="UniProtKB-KW"/>
</dbReference>
<dbReference type="Gene3D" id="1.10.10.10">
    <property type="entry name" value="Winged helix-like DNA-binding domain superfamily/Winged helix DNA-binding domain"/>
    <property type="match status" value="1"/>
</dbReference>
<dbReference type="Proteomes" id="UP000000503">
    <property type="component" value="Chromosome"/>
</dbReference>
<dbReference type="InterPro" id="IPR000835">
    <property type="entry name" value="HTH_MarR-typ"/>
</dbReference>
<protein>
    <submittedName>
        <fullName evidence="7">Transcriptional regulator, MarR family</fullName>
    </submittedName>
</protein>
<evidence type="ECO:0000313" key="7">
    <source>
        <dbReference type="EMBL" id="AEJ19393.1"/>
    </source>
</evidence>
<dbReference type="RefSeq" id="WP_013968704.1">
    <property type="nucleotide sequence ID" value="NC_015732.1"/>
</dbReference>
<dbReference type="InterPro" id="IPR055166">
    <property type="entry name" value="Transc_reg_Sar_Rot_HTH"/>
</dbReference>
<dbReference type="Pfam" id="PF22381">
    <property type="entry name" value="Staph_reg_Sar_Rot"/>
    <property type="match status" value="1"/>
</dbReference>
<dbReference type="EMBL" id="CP002868">
    <property type="protein sequence ID" value="AEJ19393.1"/>
    <property type="molecule type" value="Genomic_DNA"/>
</dbReference>
<evidence type="ECO:0000256" key="4">
    <source>
        <dbReference type="ARBA" id="ARBA00023125"/>
    </source>
</evidence>
<dbReference type="InterPro" id="IPR036388">
    <property type="entry name" value="WH-like_DNA-bd_sf"/>
</dbReference>
<sequence length="142" mass="16227">MKEELLLSNQICFLVYRLDREIQASYRPLLDVLGLTYPQYLVMLVLWELGQAEVGKLCSLLNLDTGTISPLLKRLEKSGLIHRKRSEQDERVVVVSLTDAGKALEEQALSVPQHMYSCLFHNAEEYVALKQMLGNYIDRLSS</sequence>
<comment type="subcellular location">
    <subcellularLocation>
        <location evidence="1">Cytoplasm</location>
    </subcellularLocation>
</comment>
<evidence type="ECO:0000313" key="8">
    <source>
        <dbReference type="Proteomes" id="UP000000503"/>
    </source>
</evidence>
<dbReference type="InterPro" id="IPR039422">
    <property type="entry name" value="MarR/SlyA-like"/>
</dbReference>
<dbReference type="GO" id="GO:0003700">
    <property type="term" value="F:DNA-binding transcription factor activity"/>
    <property type="evidence" value="ECO:0007669"/>
    <property type="project" value="InterPro"/>
</dbReference>
<feature type="domain" description="HTH marR-type" evidence="6">
    <location>
        <begin position="8"/>
        <end position="142"/>
    </location>
</feature>
<dbReference type="eggNOG" id="COG1846">
    <property type="taxonomic scope" value="Bacteria"/>
</dbReference>
<keyword evidence="8" id="KW-1185">Reference proteome</keyword>
<dbReference type="HOGENOM" id="CLU_083287_3_2_12"/>
<dbReference type="PANTHER" id="PTHR33164:SF5">
    <property type="entry name" value="ORGANIC HYDROPEROXIDE RESISTANCE TRANSCRIPTIONAL REGULATOR"/>
    <property type="match status" value="1"/>
</dbReference>
<organism evidence="7 8">
    <name type="scientific">Gracilinema caldarium (strain ATCC 51460 / DSM 7334 / H1)</name>
    <name type="common">Treponema caldarium</name>
    <dbReference type="NCBI Taxonomy" id="744872"/>
    <lineage>
        <taxon>Bacteria</taxon>
        <taxon>Pseudomonadati</taxon>
        <taxon>Spirochaetota</taxon>
        <taxon>Spirochaetia</taxon>
        <taxon>Spirochaetales</taxon>
        <taxon>Breznakiellaceae</taxon>
        <taxon>Gracilinema</taxon>
    </lineage>
</organism>
<evidence type="ECO:0000256" key="2">
    <source>
        <dbReference type="ARBA" id="ARBA00022490"/>
    </source>
</evidence>
<dbReference type="SMART" id="SM00347">
    <property type="entry name" value="HTH_MARR"/>
    <property type="match status" value="1"/>
</dbReference>
<name>F8F1Q9_GRAC1</name>
<dbReference type="SUPFAM" id="SSF46785">
    <property type="entry name" value="Winged helix' DNA-binding domain"/>
    <property type="match status" value="1"/>
</dbReference>
<dbReference type="GO" id="GO:0005737">
    <property type="term" value="C:cytoplasm"/>
    <property type="evidence" value="ECO:0007669"/>
    <property type="project" value="UniProtKB-SubCell"/>
</dbReference>
<dbReference type="GO" id="GO:0006950">
    <property type="term" value="P:response to stress"/>
    <property type="evidence" value="ECO:0007669"/>
    <property type="project" value="TreeGrafter"/>
</dbReference>
<dbReference type="OrthoDB" id="9806864at2"/>
<evidence type="ECO:0000256" key="5">
    <source>
        <dbReference type="ARBA" id="ARBA00023163"/>
    </source>
</evidence>
<evidence type="ECO:0000256" key="3">
    <source>
        <dbReference type="ARBA" id="ARBA00023015"/>
    </source>
</evidence>
<dbReference type="STRING" id="744872.Spica_1247"/>
<accession>F8F1Q9</accession>
<dbReference type="InterPro" id="IPR036390">
    <property type="entry name" value="WH_DNA-bd_sf"/>
</dbReference>
<reference evidence="8" key="1">
    <citation type="journal article" date="2013" name="Stand. Genomic Sci.">
        <title>Genome sequence of the thermophilic fresh-water bacterium Spirochaeta caldaria type strain (H1(T)), reclassification of Spirochaeta caldaria, Spirochaeta stenostrepta, and Spirochaeta zuelzerae in the genus Treponema as Treponema caldaria comb. nov., Treponema stenostrepta comb. nov., and Treponema zuelzerae comb. nov., and emendation of the genus Treponema.</title>
        <authorList>
            <person name="Abt B."/>
            <person name="Goker M."/>
            <person name="Scheuner C."/>
            <person name="Han C."/>
            <person name="Lu M."/>
            <person name="Misra M."/>
            <person name="Lapidus A."/>
            <person name="Nolan M."/>
            <person name="Lucas S."/>
            <person name="Hammon N."/>
            <person name="Deshpande S."/>
            <person name="Cheng J.F."/>
            <person name="Tapia R."/>
            <person name="Goodwin L.A."/>
            <person name="Pitluck S."/>
            <person name="Liolios K."/>
            <person name="Pagani I."/>
            <person name="Ivanova N."/>
            <person name="Mavromatis K."/>
            <person name="Mikhailova N."/>
            <person name="Huntemann M."/>
            <person name="Pati A."/>
            <person name="Chen A."/>
            <person name="Palaniappan K."/>
            <person name="Land M."/>
            <person name="Hauser L."/>
            <person name="Jeffries C.D."/>
            <person name="Rohde M."/>
            <person name="Spring S."/>
            <person name="Gronow S."/>
            <person name="Detter J.C."/>
            <person name="Bristow J."/>
            <person name="Eisen J.A."/>
            <person name="Markowitz V."/>
            <person name="Hugenholtz P."/>
            <person name="Kyrpides N.C."/>
            <person name="Woyke T."/>
            <person name="Klenk H.P."/>
        </authorList>
    </citation>
    <scope>NUCLEOTIDE SEQUENCE</scope>
    <source>
        <strain evidence="8">ATCC 51460 / DSM 7334 / H1</strain>
    </source>
</reference>
<dbReference type="PANTHER" id="PTHR33164">
    <property type="entry name" value="TRANSCRIPTIONAL REGULATOR, MARR FAMILY"/>
    <property type="match status" value="1"/>
</dbReference>
<dbReference type="AlphaFoldDB" id="F8F1Q9"/>